<organism evidence="3 4">
    <name type="scientific">Geodia barretti</name>
    <name type="common">Barrett's horny sponge</name>
    <dbReference type="NCBI Taxonomy" id="519541"/>
    <lineage>
        <taxon>Eukaryota</taxon>
        <taxon>Metazoa</taxon>
        <taxon>Porifera</taxon>
        <taxon>Demospongiae</taxon>
        <taxon>Heteroscleromorpha</taxon>
        <taxon>Tetractinellida</taxon>
        <taxon>Astrophorina</taxon>
        <taxon>Geodiidae</taxon>
        <taxon>Geodia</taxon>
    </lineage>
</organism>
<accession>A0AA35WVF2</accession>
<evidence type="ECO:0000256" key="1">
    <source>
        <dbReference type="ARBA" id="ARBA00022737"/>
    </source>
</evidence>
<comment type="caution">
    <text evidence="3">The sequence shown here is derived from an EMBL/GenBank/DDBJ whole genome shotgun (WGS) entry which is preliminary data.</text>
</comment>
<dbReference type="GO" id="GO:0004792">
    <property type="term" value="F:thiosulfate-cyanide sulfurtransferase activity"/>
    <property type="evidence" value="ECO:0007669"/>
    <property type="project" value="InterPro"/>
</dbReference>
<dbReference type="EMBL" id="CASHTH010002317">
    <property type="protein sequence ID" value="CAI8028090.1"/>
    <property type="molecule type" value="Genomic_DNA"/>
</dbReference>
<dbReference type="Proteomes" id="UP001174909">
    <property type="component" value="Unassembled WGS sequence"/>
</dbReference>
<gene>
    <name evidence="3" type="ORF">GBAR_LOCUS16010</name>
</gene>
<dbReference type="InterPro" id="IPR051126">
    <property type="entry name" value="Thiosulfate_sulfurtransferase"/>
</dbReference>
<dbReference type="Pfam" id="PF00581">
    <property type="entry name" value="Rhodanese"/>
    <property type="match status" value="2"/>
</dbReference>
<dbReference type="SMART" id="SM00450">
    <property type="entry name" value="RHOD"/>
    <property type="match status" value="1"/>
</dbReference>
<name>A0AA35WVF2_GEOBA</name>
<dbReference type="Gene3D" id="3.40.250.10">
    <property type="entry name" value="Rhodanese-like domain"/>
    <property type="match status" value="2"/>
</dbReference>
<dbReference type="PANTHER" id="PTHR43855">
    <property type="entry name" value="THIOSULFATE SULFURTRANSFERASE"/>
    <property type="match status" value="1"/>
</dbReference>
<evidence type="ECO:0000313" key="3">
    <source>
        <dbReference type="EMBL" id="CAI8028090.1"/>
    </source>
</evidence>
<evidence type="ECO:0000313" key="4">
    <source>
        <dbReference type="Proteomes" id="UP001174909"/>
    </source>
</evidence>
<dbReference type="CDD" id="cd01448">
    <property type="entry name" value="TST_Repeat_1"/>
    <property type="match status" value="1"/>
</dbReference>
<dbReference type="PROSITE" id="PS00380">
    <property type="entry name" value="RHODANESE_1"/>
    <property type="match status" value="1"/>
</dbReference>
<evidence type="ECO:0000259" key="2">
    <source>
        <dbReference type="PROSITE" id="PS50206"/>
    </source>
</evidence>
<keyword evidence="1" id="KW-0677">Repeat</keyword>
<dbReference type="InterPro" id="IPR036873">
    <property type="entry name" value="Rhodanese-like_dom_sf"/>
</dbReference>
<dbReference type="SUPFAM" id="SSF52821">
    <property type="entry name" value="Rhodanese/Cell cycle control phosphatase"/>
    <property type="match status" value="2"/>
</dbReference>
<dbReference type="PANTHER" id="PTHR43855:SF1">
    <property type="entry name" value="THIOSULFATE SULFURTRANSFERASE"/>
    <property type="match status" value="1"/>
</dbReference>
<keyword evidence="4" id="KW-1185">Reference proteome</keyword>
<proteinExistence type="predicted"/>
<reference evidence="3" key="1">
    <citation type="submission" date="2023-03" db="EMBL/GenBank/DDBJ databases">
        <authorList>
            <person name="Steffen K."/>
            <person name="Cardenas P."/>
        </authorList>
    </citation>
    <scope>NUCLEOTIDE SEQUENCE</scope>
</reference>
<dbReference type="AlphaFoldDB" id="A0AA35WVF2"/>
<dbReference type="InterPro" id="IPR001763">
    <property type="entry name" value="Rhodanese-like_dom"/>
</dbReference>
<feature type="domain" description="Rhodanese" evidence="2">
    <location>
        <begin position="24"/>
        <end position="131"/>
    </location>
</feature>
<sequence>MSTGEGFARPELLVDAAWVAEHLDDPNVVVLDGDVEAGYLRGHIPGAVMVPDNYAKDPDTGRVHILAPEKFAAFCQNLGIGDDTLVITYDNNQSLYSGRLWWCLNYYGHTNVKVLDGGWRTWVNEARPVSFDRVAGKPGATFTPKTDESIMVKVDELKKACSLSDTVVWDVRSEAEYTGANDRGNKRAGHIPGAAYLEWFNVMERDSHKFKPAAEIRQMLNDKGITPDKAVFAY</sequence>
<dbReference type="PROSITE" id="PS50206">
    <property type="entry name" value="RHODANESE_3"/>
    <property type="match status" value="2"/>
</dbReference>
<protein>
    <submittedName>
        <fullName evidence="3">Sulfur carrier protein TtuD</fullName>
    </submittedName>
</protein>
<dbReference type="InterPro" id="IPR001307">
    <property type="entry name" value="Thiosulphate_STrfase_CS"/>
</dbReference>
<feature type="domain" description="Rhodanese" evidence="2">
    <location>
        <begin position="162"/>
        <end position="234"/>
    </location>
</feature>